<dbReference type="InterPro" id="IPR003507">
    <property type="entry name" value="S66_fam"/>
</dbReference>
<feature type="active site" description="Charge relay system" evidence="3">
    <location>
        <position position="234"/>
    </location>
</feature>
<sequence>MKASAIQGPTTIGVFSASSPISATVPVRYERGKHFLEGKGYTVQNGLLYGKQDGYRSGSIQDRAREFNELLYQEDVPILMASIGGMNTNSILPYLDYEYLKQHPKIIVGYSDSTALLLAIYAKTGLVTFYGPALAASFGEFPPFVDWTFARFEEMITGSIAIPHRLEQPAVWTDEFIPWDQQNHSKTAHANEWVCVQPGVCQGRLIGGNLNTMEGIFGTPYMPKLQKGDILLLEDSLKDASTIERSFSLLKLAGVFDIVSGIILGKHEQFDDCGTGRAPYEILLEVIGDCPIPILAQFDCCHTHPMLTLPIGCCVQLDATNRTVTLLEAPVAFLS</sequence>
<comment type="caution">
    <text evidence="6">The sequence shown here is derived from an EMBL/GenBank/DDBJ whole genome shotgun (WGS) entry which is preliminary data.</text>
</comment>
<evidence type="ECO:0000259" key="4">
    <source>
        <dbReference type="Pfam" id="PF02016"/>
    </source>
</evidence>
<dbReference type="InterPro" id="IPR029062">
    <property type="entry name" value="Class_I_gatase-like"/>
</dbReference>
<dbReference type="SUPFAM" id="SSF52317">
    <property type="entry name" value="Class I glutamine amidotransferase-like"/>
    <property type="match status" value="1"/>
</dbReference>
<protein>
    <submittedName>
        <fullName evidence="6">LD-carboxypeptidase</fullName>
    </submittedName>
</protein>
<accession>A0A9D1YA03</accession>
<proteinExistence type="inferred from homology"/>
<evidence type="ECO:0000256" key="1">
    <source>
        <dbReference type="ARBA" id="ARBA00010233"/>
    </source>
</evidence>
<reference evidence="6" key="1">
    <citation type="journal article" date="2021" name="PeerJ">
        <title>Extensive microbial diversity within the chicken gut microbiome revealed by metagenomics and culture.</title>
        <authorList>
            <person name="Gilroy R."/>
            <person name="Ravi A."/>
            <person name="Getino M."/>
            <person name="Pursley I."/>
            <person name="Horton D.L."/>
            <person name="Alikhan N.F."/>
            <person name="Baker D."/>
            <person name="Gharbi K."/>
            <person name="Hall N."/>
            <person name="Watson M."/>
            <person name="Adriaenssens E.M."/>
            <person name="Foster-Nyarko E."/>
            <person name="Jarju S."/>
            <person name="Secka A."/>
            <person name="Antonio M."/>
            <person name="Oren A."/>
            <person name="Chaudhuri R.R."/>
            <person name="La Ragione R."/>
            <person name="Hildebrand F."/>
            <person name="Pallen M.J."/>
        </authorList>
    </citation>
    <scope>NUCLEOTIDE SEQUENCE</scope>
    <source>
        <strain evidence="6">ChiBcec16_6824</strain>
    </source>
</reference>
<dbReference type="PANTHER" id="PTHR30237">
    <property type="entry name" value="MURAMOYLTETRAPEPTIDE CARBOXYPEPTIDASE"/>
    <property type="match status" value="1"/>
</dbReference>
<dbReference type="AlphaFoldDB" id="A0A9D1YA03"/>
<gene>
    <name evidence="6" type="ORF">H9841_09955</name>
</gene>
<evidence type="ECO:0000259" key="5">
    <source>
        <dbReference type="Pfam" id="PF17676"/>
    </source>
</evidence>
<evidence type="ECO:0000256" key="3">
    <source>
        <dbReference type="PIRSR" id="PIRSR028757-1"/>
    </source>
</evidence>
<feature type="active site" description="Nucleophile" evidence="3">
    <location>
        <position position="111"/>
    </location>
</feature>
<reference evidence="6" key="2">
    <citation type="submission" date="2021-04" db="EMBL/GenBank/DDBJ databases">
        <authorList>
            <person name="Gilroy R."/>
        </authorList>
    </citation>
    <scope>NUCLEOTIDE SEQUENCE</scope>
    <source>
        <strain evidence="6">ChiBcec16_6824</strain>
    </source>
</reference>
<dbReference type="Pfam" id="PF02016">
    <property type="entry name" value="Peptidase_S66"/>
    <property type="match status" value="1"/>
</dbReference>
<keyword evidence="2" id="KW-0378">Hydrolase</keyword>
<evidence type="ECO:0000313" key="7">
    <source>
        <dbReference type="Proteomes" id="UP000823868"/>
    </source>
</evidence>
<dbReference type="GO" id="GO:0016787">
    <property type="term" value="F:hydrolase activity"/>
    <property type="evidence" value="ECO:0007669"/>
    <property type="project" value="UniProtKB-KW"/>
</dbReference>
<dbReference type="PIRSF" id="PIRSF028757">
    <property type="entry name" value="LD-carboxypeptidase"/>
    <property type="match status" value="1"/>
</dbReference>
<dbReference type="Gene3D" id="3.40.50.10740">
    <property type="entry name" value="Class I glutamine amidotransferase-like"/>
    <property type="match status" value="1"/>
</dbReference>
<comment type="similarity">
    <text evidence="1">Belongs to the peptidase S66 family.</text>
</comment>
<dbReference type="InterPro" id="IPR027461">
    <property type="entry name" value="Carboxypeptidase_A_C_sf"/>
</dbReference>
<dbReference type="Pfam" id="PF17676">
    <property type="entry name" value="Peptidase_S66C"/>
    <property type="match status" value="1"/>
</dbReference>
<dbReference type="InterPro" id="IPR040449">
    <property type="entry name" value="Peptidase_S66_N"/>
</dbReference>
<dbReference type="EMBL" id="DXDX01000180">
    <property type="protein sequence ID" value="HIY22206.1"/>
    <property type="molecule type" value="Genomic_DNA"/>
</dbReference>
<dbReference type="PANTHER" id="PTHR30237:SF5">
    <property type="entry name" value="CARBOXYPEPTIDASE VC_A0337-RELATED"/>
    <property type="match status" value="1"/>
</dbReference>
<evidence type="ECO:0000256" key="2">
    <source>
        <dbReference type="ARBA" id="ARBA00022801"/>
    </source>
</evidence>
<evidence type="ECO:0000313" key="6">
    <source>
        <dbReference type="EMBL" id="HIY22206.1"/>
    </source>
</evidence>
<feature type="domain" description="LD-carboxypeptidase N-terminal" evidence="4">
    <location>
        <begin position="12"/>
        <end position="131"/>
    </location>
</feature>
<feature type="active site" description="Charge relay system" evidence="3">
    <location>
        <position position="302"/>
    </location>
</feature>
<name>A0A9D1YA03_9FIRM</name>
<organism evidence="6 7">
    <name type="scientific">Candidatus Flavonifractor merdigallinarum</name>
    <dbReference type="NCBI Taxonomy" id="2838589"/>
    <lineage>
        <taxon>Bacteria</taxon>
        <taxon>Bacillati</taxon>
        <taxon>Bacillota</taxon>
        <taxon>Clostridia</taxon>
        <taxon>Eubacteriales</taxon>
        <taxon>Oscillospiraceae</taxon>
        <taxon>Flavonifractor</taxon>
    </lineage>
</organism>
<feature type="domain" description="LD-carboxypeptidase C-terminal" evidence="5">
    <location>
        <begin position="202"/>
        <end position="317"/>
    </location>
</feature>
<dbReference type="Proteomes" id="UP000823868">
    <property type="component" value="Unassembled WGS sequence"/>
</dbReference>
<dbReference type="InterPro" id="IPR040921">
    <property type="entry name" value="Peptidase_S66C"/>
</dbReference>
<dbReference type="Gene3D" id="3.50.30.60">
    <property type="entry name" value="LD-carboxypeptidase A C-terminal domain-like"/>
    <property type="match status" value="1"/>
</dbReference>
<dbReference type="InterPro" id="IPR027478">
    <property type="entry name" value="LdcA_N"/>
</dbReference>
<dbReference type="SUPFAM" id="SSF141986">
    <property type="entry name" value="LD-carboxypeptidase A C-terminal domain-like"/>
    <property type="match status" value="1"/>
</dbReference>
<dbReference type="CDD" id="cd07062">
    <property type="entry name" value="Peptidase_S66_mccF_like"/>
    <property type="match status" value="1"/>
</dbReference>